<dbReference type="EMBL" id="JADUNP010000002">
    <property type="protein sequence ID" value="MBH1650887.1"/>
    <property type="molecule type" value="Genomic_DNA"/>
</dbReference>
<reference evidence="3 5" key="1">
    <citation type="submission" date="2015-03" db="EMBL/GenBank/DDBJ databases">
        <title>Draft genome of Stenotrophomonas maltophila isolated from urine specimen.</title>
        <authorList>
            <person name="Murugan N."/>
            <person name="Malathi J."/>
            <person name="Umashankar V."/>
            <person name="Madhavan H."/>
        </authorList>
    </citation>
    <scope>NUCLEOTIDE SEQUENCE [LARGE SCALE GENOMIC DNA]</scope>
    <source>
        <strain evidence="3 5">JMNMN1</strain>
    </source>
</reference>
<gene>
    <name evidence="4" type="ORF">I5U67_01675</name>
    <name evidence="2" type="ORF">QEK83_001258</name>
    <name evidence="3" type="ORF">VM57_03950</name>
</gene>
<evidence type="ECO:0000313" key="4">
    <source>
        <dbReference type="EMBL" id="MBH1650887.1"/>
    </source>
</evidence>
<dbReference type="EMBL" id="ABLOMU010000009">
    <property type="protein sequence ID" value="EKT4440624.1"/>
    <property type="molecule type" value="Genomic_DNA"/>
</dbReference>
<keyword evidence="1" id="KW-0175">Coiled coil</keyword>
<feature type="coiled-coil region" evidence="1">
    <location>
        <begin position="46"/>
        <end position="80"/>
    </location>
</feature>
<evidence type="ECO:0000313" key="3">
    <source>
        <dbReference type="EMBL" id="KKD57569.1"/>
    </source>
</evidence>
<evidence type="ECO:0000256" key="1">
    <source>
        <dbReference type="SAM" id="Coils"/>
    </source>
</evidence>
<dbReference type="Proteomes" id="UP000243478">
    <property type="component" value="Unassembled WGS sequence"/>
</dbReference>
<sequence>MKEIVAIAIDLLTAPFRKDTVTDVVKVLEGQVDKLFKISADRIATASTLRDKADVLHSQADEHEEEAERALRVAERFTNLIR</sequence>
<dbReference type="PATRIC" id="fig|40324.126.peg.949"/>
<protein>
    <submittedName>
        <fullName evidence="3">Uncharacterized protein</fullName>
    </submittedName>
</protein>
<reference evidence="2" key="3">
    <citation type="submission" date="2022-07" db="EMBL/GenBank/DDBJ databases">
        <authorList>
            <consortium name="Clinical and Environmental Microbiology Branch: Whole genome sequencing antimicrobial resistance pathogens in the healthcare setting"/>
        </authorList>
    </citation>
    <scope>NUCLEOTIDE SEQUENCE</scope>
    <source>
        <strain evidence="2">Stenotrophomonas_maltophilia_2021CK-00905</strain>
    </source>
</reference>
<evidence type="ECO:0000313" key="2">
    <source>
        <dbReference type="EMBL" id="EKT4440624.1"/>
    </source>
</evidence>
<accession>A0A0F5ZPH3</accession>
<evidence type="ECO:0000313" key="5">
    <source>
        <dbReference type="Proteomes" id="UP000243478"/>
    </source>
</evidence>
<proteinExistence type="predicted"/>
<comment type="caution">
    <text evidence="3">The sequence shown here is derived from an EMBL/GenBank/DDBJ whole genome shotgun (WGS) entry which is preliminary data.</text>
</comment>
<dbReference type="Proteomes" id="UP000625930">
    <property type="component" value="Unassembled WGS sequence"/>
</dbReference>
<dbReference type="Proteomes" id="UP001214521">
    <property type="component" value="Unassembled WGS sequence"/>
</dbReference>
<reference evidence="4" key="2">
    <citation type="submission" date="2020-11" db="EMBL/GenBank/DDBJ databases">
        <title>Enhanced detection system for hospital associated transmission using whole genome sequencing surveillance.</title>
        <authorList>
            <person name="Harrison L.H."/>
            <person name="Van Tyne D."/>
            <person name="Marsh J.W."/>
            <person name="Griffith M.P."/>
            <person name="Snyder D.J."/>
            <person name="Cooper V.S."/>
            <person name="Mustapha M."/>
        </authorList>
    </citation>
    <scope>NUCLEOTIDE SEQUENCE</scope>
    <source>
        <strain evidence="4">STEN00091</strain>
    </source>
</reference>
<dbReference type="EMBL" id="JZRZ01000008">
    <property type="protein sequence ID" value="KKD57569.1"/>
    <property type="molecule type" value="Genomic_DNA"/>
</dbReference>
<dbReference type="AlphaFoldDB" id="A0A0F5ZPH3"/>
<organism evidence="3 5">
    <name type="scientific">Stenotrophomonas maltophilia</name>
    <name type="common">Pseudomonas maltophilia</name>
    <name type="synonym">Xanthomonas maltophilia</name>
    <dbReference type="NCBI Taxonomy" id="40324"/>
    <lineage>
        <taxon>Bacteria</taxon>
        <taxon>Pseudomonadati</taxon>
        <taxon>Pseudomonadota</taxon>
        <taxon>Gammaproteobacteria</taxon>
        <taxon>Lysobacterales</taxon>
        <taxon>Lysobacteraceae</taxon>
        <taxon>Stenotrophomonas</taxon>
        <taxon>Stenotrophomonas maltophilia group</taxon>
    </lineage>
</organism>
<dbReference type="RefSeq" id="WP_005412417.1">
    <property type="nucleotide sequence ID" value="NZ_AP021908.1"/>
</dbReference>
<name>A0A0F5ZPH3_STEMA</name>